<organism evidence="1 2">
    <name type="scientific">Clostridium tyrobutyricum DIVETGP</name>
    <dbReference type="NCBI Taxonomy" id="1408889"/>
    <lineage>
        <taxon>Bacteria</taxon>
        <taxon>Bacillati</taxon>
        <taxon>Bacillota</taxon>
        <taxon>Clostridia</taxon>
        <taxon>Eubacteriales</taxon>
        <taxon>Clostridiaceae</taxon>
        <taxon>Clostridium</taxon>
    </lineage>
</organism>
<dbReference type="EMBL" id="CBXI010000044">
    <property type="protein sequence ID" value="CDL92621.1"/>
    <property type="molecule type" value="Genomic_DNA"/>
</dbReference>
<dbReference type="RefSeq" id="WP_017751049.1">
    <property type="nucleotide sequence ID" value="NZ_CBXI010000044.1"/>
</dbReference>
<comment type="caution">
    <text evidence="1">The sequence shown here is derived from an EMBL/GenBank/DDBJ whole genome shotgun (WGS) entry which is preliminary data.</text>
</comment>
<evidence type="ECO:0000313" key="2">
    <source>
        <dbReference type="Proteomes" id="UP000019482"/>
    </source>
</evidence>
<dbReference type="AlphaFoldDB" id="W6N7W5"/>
<dbReference type="Proteomes" id="UP000019482">
    <property type="component" value="Unassembled WGS sequence"/>
</dbReference>
<sequence>MSKFYTLMIKSIYNIKSSLFSSINYLRKFFNDKKTIDSIYKDILENKTSKINTLNKRLKSIDQKTRKLDIEISDMKHSTEIKENLIKSIQSMISQKINQT</sequence>
<dbReference type="GeneID" id="29418969"/>
<protein>
    <submittedName>
        <fullName evidence="1">Uncharacterized protein</fullName>
    </submittedName>
</protein>
<reference evidence="1 2" key="1">
    <citation type="journal article" date="2015" name="Genome Announc.">
        <title>Draft Genome Sequence of Clostridium tyrobutyricum Strain DIVETGP, Isolated from Cow's Milk for Grana Padano Production.</title>
        <authorList>
            <person name="Soggiu A."/>
            <person name="Piras C."/>
            <person name="Gaiarsa S."/>
            <person name="Sassera D."/>
            <person name="Roncada P."/>
            <person name="Bendixen E."/>
            <person name="Brasca M."/>
            <person name="Bonizzi L."/>
        </authorList>
    </citation>
    <scope>NUCLEOTIDE SEQUENCE [LARGE SCALE GENOMIC DNA]</scope>
    <source>
        <strain evidence="1 2">DIVETGP</strain>
    </source>
</reference>
<keyword evidence="2" id="KW-1185">Reference proteome</keyword>
<evidence type="ECO:0000313" key="1">
    <source>
        <dbReference type="EMBL" id="CDL92621.1"/>
    </source>
</evidence>
<name>W6N7W5_CLOTY</name>
<proteinExistence type="predicted"/>
<gene>
    <name evidence="1" type="ORF">CTDIVETGP_2691</name>
</gene>
<accession>W6N7W5</accession>